<dbReference type="Proteomes" id="UP000284684">
    <property type="component" value="Unassembled WGS sequence"/>
</dbReference>
<evidence type="ECO:0000313" key="2">
    <source>
        <dbReference type="Proteomes" id="UP000284684"/>
    </source>
</evidence>
<dbReference type="AlphaFoldDB" id="A0A423GUB8"/>
<gene>
    <name evidence="1" type="ORF">BK658_07740</name>
</gene>
<protein>
    <submittedName>
        <fullName evidence="1">Uncharacterized protein</fullName>
    </submittedName>
</protein>
<proteinExistence type="predicted"/>
<evidence type="ECO:0000313" key="1">
    <source>
        <dbReference type="EMBL" id="RON01047.1"/>
    </source>
</evidence>
<dbReference type="RefSeq" id="WP_123581866.1">
    <property type="nucleotide sequence ID" value="NZ_MOBI01000009.1"/>
</dbReference>
<comment type="caution">
    <text evidence="1">The sequence shown here is derived from an EMBL/GenBank/DDBJ whole genome shotgun (WGS) entry which is preliminary data.</text>
</comment>
<name>A0A423GUB8_9PSED</name>
<accession>A0A423GUB8</accession>
<reference evidence="1 2" key="1">
    <citation type="submission" date="2016-10" db="EMBL/GenBank/DDBJ databases">
        <title>Comparative genome analysis of multiple Pseudomonas spp. focuses on biocontrol and plant growth promoting traits.</title>
        <authorList>
            <person name="Tao X.-Y."/>
            <person name="Taylor C.G."/>
        </authorList>
    </citation>
    <scope>NUCLEOTIDE SEQUENCE [LARGE SCALE GENOMIC DNA]</scope>
    <source>
        <strain evidence="1 2">37D10</strain>
    </source>
</reference>
<organism evidence="1 2">
    <name type="scientific">Pseudomonas brassicacearum</name>
    <dbReference type="NCBI Taxonomy" id="930166"/>
    <lineage>
        <taxon>Bacteria</taxon>
        <taxon>Pseudomonadati</taxon>
        <taxon>Pseudomonadota</taxon>
        <taxon>Gammaproteobacteria</taxon>
        <taxon>Pseudomonadales</taxon>
        <taxon>Pseudomonadaceae</taxon>
        <taxon>Pseudomonas</taxon>
    </lineage>
</organism>
<dbReference type="EMBL" id="MOBI01000009">
    <property type="protein sequence ID" value="RON01047.1"/>
    <property type="molecule type" value="Genomic_DNA"/>
</dbReference>
<sequence>MTAQVTAPQTHAPIPPLDPLKVEPVLNGTDLDSINTPLLFRALIPTTKLLPTDKFYVEIVGEPSTPEGGNYKSPELPLGARDPRTVNLDKKVVAFHLGKKMTVRYCISRDGEDEKPSPPLELNVLPLPKSELKAARILQAQDDGNGDELDLTGSSNDLTLHLKNWPLIAEKQRCWIYLEGTNAGSEDHSLPVLQSEPVEEDWITRGYREVKVSYDYFRALLNGSQLKIIVKVALNQVDDEDQAFGFETRVYTVKNVEVVKPVITKVTDYIDVPVDDKEETTYSRLKLTIKAAVRELLRIEVNGRKHGERHADDSGELKYDLHILAQGSHVITVVGVVSGMVSDTWTVTVVAMRELLTITSVKNSQGTEIPDWGFTTPTTLTIAGMGEPFRMGDVIDSNFAVRKEFRVDEHGFWRVEIPYQSSSPWVNEVRARPKFSSSGGKGDRRFFVVEVGDPFITSVKDPEGHEVPDAAFSKARVFTLTGEAADSTPSGHSFH</sequence>